<accession>A0A1B9XZL7</accession>
<sequence>MKEEFLHFMWQYKLFDANNLKSELNETIQIVKAGVRNTNAGPDFLNAQLKINDQLWVGNIEIHINSSDWYAHKHEQDENYDAVILHIVWRHDCEVFMKNNKPMPTLQLKSLVNEDLLGNYQNLFSKTLRWIPCEKEIVNVDSFLMSNWLERLYLERLENKSVLIKELLSRSNNDYEAVLFQLLAKNFGLKINGDAFLQLVQSFSFSTLRKVCFNEQELSALLFGQAGFLEKDVENEYFIQLKKEYNYLKHKHNLEPIANNLFQFFRMRPTNFPTIRIAQLVALFHKHQNLFSKLMQLNKIEDFYKLFSVEVNDFWKEHYTFETGSKKTLKKLTKSFVDLLLINTIIPLQFVYKQSKGEEVNEEDFFKLIKQIKPEKNSIINKFSDLKIDVTSAFDSQALLELKNNYCAEKHCLQCAIGNHLLRA</sequence>
<evidence type="ECO:0000313" key="1">
    <source>
        <dbReference type="EMBL" id="OCK42983.1"/>
    </source>
</evidence>
<comment type="caution">
    <text evidence="1">The sequence shown here is derived from an EMBL/GenBank/DDBJ whole genome shotgun (WGS) entry which is preliminary data.</text>
</comment>
<dbReference type="Pfam" id="PF11013">
    <property type="entry name" value="DUF2851"/>
    <property type="match status" value="1"/>
</dbReference>
<dbReference type="Proteomes" id="UP000093186">
    <property type="component" value="Unassembled WGS sequence"/>
</dbReference>
<dbReference type="AlphaFoldDB" id="A0A1B9XZL7"/>
<dbReference type="OrthoDB" id="1005072at2"/>
<dbReference type="STRING" id="447689.BA195_08810"/>
<keyword evidence="2" id="KW-1185">Reference proteome</keyword>
<dbReference type="InterPro" id="IPR021272">
    <property type="entry name" value="DUF2851"/>
</dbReference>
<protein>
    <recommendedName>
        <fullName evidence="3">DUF2851 domain-containing protein</fullName>
    </recommendedName>
</protein>
<dbReference type="RefSeq" id="WP_068704555.1">
    <property type="nucleotide sequence ID" value="NZ_JAUOSW010000002.1"/>
</dbReference>
<gene>
    <name evidence="1" type="ORF">BA195_08810</name>
</gene>
<evidence type="ECO:0000313" key="2">
    <source>
        <dbReference type="Proteomes" id="UP000093186"/>
    </source>
</evidence>
<evidence type="ECO:0008006" key="3">
    <source>
        <dbReference type="Google" id="ProtNLM"/>
    </source>
</evidence>
<dbReference type="EMBL" id="MAKX01000002">
    <property type="protein sequence ID" value="OCK42983.1"/>
    <property type="molecule type" value="Genomic_DNA"/>
</dbReference>
<proteinExistence type="predicted"/>
<name>A0A1B9XZL7_9FLAO</name>
<organism evidence="1 2">
    <name type="scientific">Tenacibaculum soleae</name>
    <dbReference type="NCBI Taxonomy" id="447689"/>
    <lineage>
        <taxon>Bacteria</taxon>
        <taxon>Pseudomonadati</taxon>
        <taxon>Bacteroidota</taxon>
        <taxon>Flavobacteriia</taxon>
        <taxon>Flavobacteriales</taxon>
        <taxon>Flavobacteriaceae</taxon>
        <taxon>Tenacibaculum</taxon>
    </lineage>
</organism>
<reference evidence="1 2" key="1">
    <citation type="submission" date="2016-06" db="EMBL/GenBank/DDBJ databases">
        <title>Draft Genome Sequence of Tenacibaculum soleae UCD-KL19.</title>
        <authorList>
            <person name="Eisen J.A."/>
            <person name="Coil D.A."/>
            <person name="Lujan K.M."/>
        </authorList>
    </citation>
    <scope>NUCLEOTIDE SEQUENCE [LARGE SCALE GENOMIC DNA]</scope>
    <source>
        <strain evidence="1 2">UCD-KL19</strain>
    </source>
</reference>